<dbReference type="Gene3D" id="3.40.50.1820">
    <property type="entry name" value="alpha/beta hydrolase"/>
    <property type="match status" value="1"/>
</dbReference>
<dbReference type="SUPFAM" id="SSF53474">
    <property type="entry name" value="alpha/beta-Hydrolases"/>
    <property type="match status" value="1"/>
</dbReference>
<dbReference type="Pfam" id="PF20434">
    <property type="entry name" value="BD-FAE"/>
    <property type="match status" value="1"/>
</dbReference>
<organism evidence="3 4">
    <name type="scientific">Oceanibacterium hippocampi</name>
    <dbReference type="NCBI Taxonomy" id="745714"/>
    <lineage>
        <taxon>Bacteria</taxon>
        <taxon>Pseudomonadati</taxon>
        <taxon>Pseudomonadota</taxon>
        <taxon>Alphaproteobacteria</taxon>
        <taxon>Sneathiellales</taxon>
        <taxon>Sneathiellaceae</taxon>
        <taxon>Oceanibacterium</taxon>
    </lineage>
</organism>
<evidence type="ECO:0000259" key="2">
    <source>
        <dbReference type="Pfam" id="PF20434"/>
    </source>
</evidence>
<dbReference type="Proteomes" id="UP000193200">
    <property type="component" value="Unassembled WGS sequence"/>
</dbReference>
<gene>
    <name evidence="3" type="primary">nlhH_2</name>
    <name evidence="3" type="ORF">OCH7691_00482</name>
</gene>
<dbReference type="InterPro" id="IPR049492">
    <property type="entry name" value="BD-FAE-like_dom"/>
</dbReference>
<dbReference type="PANTHER" id="PTHR48081:SF33">
    <property type="entry name" value="KYNURENINE FORMAMIDASE"/>
    <property type="match status" value="1"/>
</dbReference>
<accession>A0A1Y5RMU8</accession>
<dbReference type="InterPro" id="IPR029058">
    <property type="entry name" value="AB_hydrolase_fold"/>
</dbReference>
<dbReference type="InterPro" id="IPR019826">
    <property type="entry name" value="Carboxylesterase_B_AS"/>
</dbReference>
<evidence type="ECO:0000313" key="4">
    <source>
        <dbReference type="Proteomes" id="UP000193200"/>
    </source>
</evidence>
<protein>
    <submittedName>
        <fullName evidence="3">Carboxylesterase NlhH</fullName>
        <ecNumber evidence="3">3.1.1.1</ecNumber>
    </submittedName>
</protein>
<evidence type="ECO:0000313" key="3">
    <source>
        <dbReference type="EMBL" id="SLN20189.1"/>
    </source>
</evidence>
<dbReference type="GO" id="GO:0106435">
    <property type="term" value="F:carboxylesterase activity"/>
    <property type="evidence" value="ECO:0007669"/>
    <property type="project" value="UniProtKB-EC"/>
</dbReference>
<dbReference type="InterPro" id="IPR050300">
    <property type="entry name" value="GDXG_lipolytic_enzyme"/>
</dbReference>
<dbReference type="RefSeq" id="WP_176244895.1">
    <property type="nucleotide sequence ID" value="NZ_FWFR01000001.1"/>
</dbReference>
<reference evidence="3 4" key="1">
    <citation type="submission" date="2017-03" db="EMBL/GenBank/DDBJ databases">
        <authorList>
            <person name="Afonso C.L."/>
            <person name="Miller P.J."/>
            <person name="Scott M.A."/>
            <person name="Spackman E."/>
            <person name="Goraichik I."/>
            <person name="Dimitrov K.M."/>
            <person name="Suarez D.L."/>
            <person name="Swayne D.E."/>
        </authorList>
    </citation>
    <scope>NUCLEOTIDE SEQUENCE [LARGE SCALE GENOMIC DNA]</scope>
    <source>
        <strain evidence="3 4">CECT 7691</strain>
    </source>
</reference>
<name>A0A1Y5RMU8_9PROT</name>
<dbReference type="EC" id="3.1.1.1" evidence="3"/>
<keyword evidence="4" id="KW-1185">Reference proteome</keyword>
<proteinExistence type="predicted"/>
<dbReference type="AlphaFoldDB" id="A0A1Y5RMU8"/>
<dbReference type="PROSITE" id="PS00122">
    <property type="entry name" value="CARBOXYLESTERASE_B_1"/>
    <property type="match status" value="1"/>
</dbReference>
<sequence length="286" mass="31199">MALYGEYDREGLDGQYFLRPRVPDFQTFFDGYARKSALTRERLPGKLDIPYGPRPGEKLDIFTAGDGPAPVHVFIHGGYWQSMDKSDFDYVADGLVPAGVTTVVVNYDLAPLVGVGEIVRQVRAALIWVWQNIAGFGGDPARITVSGHSAGGHLTAMVCATDWSRLDPDLPADLVKAGTSISGIYDLEPIRLCYLNEKLGLDAAAAAENSPLHLASHGNAPLIVTTGGLETDEYHRQQAEFVRVWRAAGRRVDILEMPGYHHFSVIDELARPDSLLNRAVIGQISA</sequence>
<dbReference type="EMBL" id="FWFR01000001">
    <property type="protein sequence ID" value="SLN20189.1"/>
    <property type="molecule type" value="Genomic_DNA"/>
</dbReference>
<feature type="domain" description="BD-FAE-like" evidence="2">
    <location>
        <begin position="61"/>
        <end position="170"/>
    </location>
</feature>
<keyword evidence="1 3" id="KW-0378">Hydrolase</keyword>
<evidence type="ECO:0000256" key="1">
    <source>
        <dbReference type="ARBA" id="ARBA00022801"/>
    </source>
</evidence>
<dbReference type="PANTHER" id="PTHR48081">
    <property type="entry name" value="AB HYDROLASE SUPERFAMILY PROTEIN C4A8.06C"/>
    <property type="match status" value="1"/>
</dbReference>
<dbReference type="InParanoid" id="A0A1Y5RMU8"/>